<name>A0A1J8QEV6_9AGAM</name>
<comment type="caution">
    <text evidence="1">The sequence shown here is derived from an EMBL/GenBank/DDBJ whole genome shotgun (WGS) entry which is preliminary data.</text>
</comment>
<evidence type="ECO:0000313" key="1">
    <source>
        <dbReference type="EMBL" id="OJA12129.1"/>
    </source>
</evidence>
<protein>
    <submittedName>
        <fullName evidence="1">Uncharacterized protein</fullName>
    </submittedName>
</protein>
<proteinExistence type="predicted"/>
<keyword evidence="2" id="KW-1185">Reference proteome</keyword>
<dbReference type="AlphaFoldDB" id="A0A1J8QEV6"/>
<reference evidence="1 2" key="1">
    <citation type="submission" date="2016-03" db="EMBL/GenBank/DDBJ databases">
        <title>Comparative genomics of the ectomycorrhizal sister species Rhizopogon vinicolor and Rhizopogon vesiculosus (Basidiomycota: Boletales) reveals a divergence of the mating type B locus.</title>
        <authorList>
            <person name="Mujic A.B."/>
            <person name="Kuo A."/>
            <person name="Tritt A."/>
            <person name="Lipzen A."/>
            <person name="Chen C."/>
            <person name="Johnson J."/>
            <person name="Sharma A."/>
            <person name="Barry K."/>
            <person name="Grigoriev I.V."/>
            <person name="Spatafora J.W."/>
        </authorList>
    </citation>
    <scope>NUCLEOTIDE SEQUENCE [LARGE SCALE GENOMIC DNA]</scope>
    <source>
        <strain evidence="1 2">AM-OR11-056</strain>
    </source>
</reference>
<dbReference type="EMBL" id="LVVM01004813">
    <property type="protein sequence ID" value="OJA12129.1"/>
    <property type="molecule type" value="Genomic_DNA"/>
</dbReference>
<dbReference type="Proteomes" id="UP000183567">
    <property type="component" value="Unassembled WGS sequence"/>
</dbReference>
<sequence>MNIQKGKKRLSDVDKRVQDFNSIIKRNDCLPSISSAYGRLERLRRVH</sequence>
<organism evidence="1 2">
    <name type="scientific">Rhizopogon vesiculosus</name>
    <dbReference type="NCBI Taxonomy" id="180088"/>
    <lineage>
        <taxon>Eukaryota</taxon>
        <taxon>Fungi</taxon>
        <taxon>Dikarya</taxon>
        <taxon>Basidiomycota</taxon>
        <taxon>Agaricomycotina</taxon>
        <taxon>Agaricomycetes</taxon>
        <taxon>Agaricomycetidae</taxon>
        <taxon>Boletales</taxon>
        <taxon>Suillineae</taxon>
        <taxon>Rhizopogonaceae</taxon>
        <taxon>Rhizopogon</taxon>
    </lineage>
</organism>
<accession>A0A1J8QEV6</accession>
<gene>
    <name evidence="1" type="ORF">AZE42_11500</name>
</gene>
<evidence type="ECO:0000313" key="2">
    <source>
        <dbReference type="Proteomes" id="UP000183567"/>
    </source>
</evidence>